<evidence type="ECO:0000313" key="3">
    <source>
        <dbReference type="Proteomes" id="UP000628854"/>
    </source>
</evidence>
<reference evidence="3" key="1">
    <citation type="journal article" date="2019" name="Int. J. Syst. Evol. Microbiol.">
        <title>The Global Catalogue of Microorganisms (GCM) 10K type strain sequencing project: providing services to taxonomists for standard genome sequencing and annotation.</title>
        <authorList>
            <consortium name="The Broad Institute Genomics Platform"/>
            <consortium name="The Broad Institute Genome Sequencing Center for Infectious Disease"/>
            <person name="Wu L."/>
            <person name="Ma J."/>
        </authorList>
    </citation>
    <scope>NUCLEOTIDE SEQUENCE [LARGE SCALE GENOMIC DNA]</scope>
    <source>
        <strain evidence="3">CGMCC 1.15928</strain>
    </source>
</reference>
<evidence type="ECO:0008006" key="4">
    <source>
        <dbReference type="Google" id="ProtNLM"/>
    </source>
</evidence>
<feature type="region of interest" description="Disordered" evidence="1">
    <location>
        <begin position="1"/>
        <end position="26"/>
    </location>
</feature>
<dbReference type="Proteomes" id="UP000628854">
    <property type="component" value="Unassembled WGS sequence"/>
</dbReference>
<accession>A0ABQ1JS39</accession>
<gene>
    <name evidence="2" type="ORF">GCM10011503_25750</name>
</gene>
<organism evidence="2 3">
    <name type="scientific">Henriciella pelagia</name>
    <dbReference type="NCBI Taxonomy" id="1977912"/>
    <lineage>
        <taxon>Bacteria</taxon>
        <taxon>Pseudomonadati</taxon>
        <taxon>Pseudomonadota</taxon>
        <taxon>Alphaproteobacteria</taxon>
        <taxon>Hyphomonadales</taxon>
        <taxon>Hyphomonadaceae</taxon>
        <taxon>Henriciella</taxon>
    </lineage>
</organism>
<dbReference type="EMBL" id="BMKF01000002">
    <property type="protein sequence ID" value="GGB75864.1"/>
    <property type="molecule type" value="Genomic_DNA"/>
</dbReference>
<keyword evidence="3" id="KW-1185">Reference proteome</keyword>
<sequence>MGPVDFPVQNFAAKTPEKAPAMPAPEDARSDIAKRFEQMLWAEMLRHTGLEDALTRSGGQGTEAFTQFVIEAIAEDIAEQHPLGLDPIPVAAEAYARLDKEGKAE</sequence>
<proteinExistence type="predicted"/>
<evidence type="ECO:0000313" key="2">
    <source>
        <dbReference type="EMBL" id="GGB75864.1"/>
    </source>
</evidence>
<comment type="caution">
    <text evidence="2">The sequence shown here is derived from an EMBL/GenBank/DDBJ whole genome shotgun (WGS) entry which is preliminary data.</text>
</comment>
<name>A0ABQ1JS39_9PROT</name>
<protein>
    <recommendedName>
        <fullName evidence="4">Flagellar protein FlgJ N-terminal domain-containing protein</fullName>
    </recommendedName>
</protein>
<evidence type="ECO:0000256" key="1">
    <source>
        <dbReference type="SAM" id="MobiDB-lite"/>
    </source>
</evidence>